<dbReference type="PRINTS" id="PR00463">
    <property type="entry name" value="EP450I"/>
</dbReference>
<feature type="binding site" description="axial binding residue" evidence="6">
    <location>
        <position position="451"/>
    </location>
    <ligand>
        <name>heme</name>
        <dbReference type="ChEBI" id="CHEBI:30413"/>
    </ligand>
    <ligandPart>
        <name>Fe</name>
        <dbReference type="ChEBI" id="CHEBI:18248"/>
    </ligandPart>
</feature>
<keyword evidence="5 6" id="KW-0408">Iron</keyword>
<comment type="cofactor">
    <cofactor evidence="1 6">
        <name>heme</name>
        <dbReference type="ChEBI" id="CHEBI:30413"/>
    </cofactor>
</comment>
<dbReference type="PANTHER" id="PTHR24305:SF210">
    <property type="entry name" value="CYTOCHROME P450 MONOOXYGENASE ASQL-RELATED"/>
    <property type="match status" value="1"/>
</dbReference>
<evidence type="ECO:0000256" key="7">
    <source>
        <dbReference type="SAM" id="Phobius"/>
    </source>
</evidence>
<dbReference type="Gene3D" id="1.10.630.10">
    <property type="entry name" value="Cytochrome P450"/>
    <property type="match status" value="1"/>
</dbReference>
<dbReference type="PRINTS" id="PR00385">
    <property type="entry name" value="P450"/>
</dbReference>
<dbReference type="Pfam" id="PF00067">
    <property type="entry name" value="p450"/>
    <property type="match status" value="1"/>
</dbReference>
<keyword evidence="7" id="KW-0812">Transmembrane</keyword>
<dbReference type="GO" id="GO:0004497">
    <property type="term" value="F:monooxygenase activity"/>
    <property type="evidence" value="ECO:0007669"/>
    <property type="project" value="InterPro"/>
</dbReference>
<dbReference type="PANTHER" id="PTHR24305">
    <property type="entry name" value="CYTOCHROME P450"/>
    <property type="match status" value="1"/>
</dbReference>
<accession>A0A8H6FL03</accession>
<dbReference type="RefSeq" id="XP_037157705.1">
    <property type="nucleotide sequence ID" value="XM_037295704.1"/>
</dbReference>
<organism evidence="8 9">
    <name type="scientific">Letharia lupina</name>
    <dbReference type="NCBI Taxonomy" id="560253"/>
    <lineage>
        <taxon>Eukaryota</taxon>
        <taxon>Fungi</taxon>
        <taxon>Dikarya</taxon>
        <taxon>Ascomycota</taxon>
        <taxon>Pezizomycotina</taxon>
        <taxon>Lecanoromycetes</taxon>
        <taxon>OSLEUM clade</taxon>
        <taxon>Lecanoromycetidae</taxon>
        <taxon>Lecanorales</taxon>
        <taxon>Lecanorineae</taxon>
        <taxon>Parmeliaceae</taxon>
        <taxon>Letharia</taxon>
    </lineage>
</organism>
<dbReference type="InterPro" id="IPR050121">
    <property type="entry name" value="Cytochrome_P450_monoxygenase"/>
</dbReference>
<dbReference type="GO" id="GO:0005506">
    <property type="term" value="F:iron ion binding"/>
    <property type="evidence" value="ECO:0007669"/>
    <property type="project" value="InterPro"/>
</dbReference>
<dbReference type="SUPFAM" id="SSF48264">
    <property type="entry name" value="Cytochrome P450"/>
    <property type="match status" value="1"/>
</dbReference>
<protein>
    <recommendedName>
        <fullName evidence="10">Cytochrome P450</fullName>
    </recommendedName>
</protein>
<keyword evidence="3 6" id="KW-0349">Heme</keyword>
<reference evidence="8 9" key="1">
    <citation type="journal article" date="2020" name="Genomics">
        <title>Complete, high-quality genomes from long-read metagenomic sequencing of two wolf lichen thalli reveals enigmatic genome architecture.</title>
        <authorList>
            <person name="McKenzie S.K."/>
            <person name="Walston R.F."/>
            <person name="Allen J.L."/>
        </authorList>
    </citation>
    <scope>NUCLEOTIDE SEQUENCE [LARGE SCALE GENOMIC DNA]</scope>
    <source>
        <strain evidence="8">WasteWater1</strain>
    </source>
</reference>
<dbReference type="GO" id="GO:0016705">
    <property type="term" value="F:oxidoreductase activity, acting on paired donors, with incorporation or reduction of molecular oxygen"/>
    <property type="evidence" value="ECO:0007669"/>
    <property type="project" value="InterPro"/>
</dbReference>
<keyword evidence="4 6" id="KW-0479">Metal-binding</keyword>
<keyword evidence="9" id="KW-1185">Reference proteome</keyword>
<dbReference type="CDD" id="cd11058">
    <property type="entry name" value="CYP60B-like"/>
    <property type="match status" value="1"/>
</dbReference>
<comment type="similarity">
    <text evidence="2">Belongs to the cytochrome P450 family.</text>
</comment>
<comment type="caution">
    <text evidence="8">The sequence shown here is derived from an EMBL/GenBank/DDBJ whole genome shotgun (WGS) entry which is preliminary data.</text>
</comment>
<keyword evidence="7" id="KW-1133">Transmembrane helix</keyword>
<evidence type="ECO:0000313" key="8">
    <source>
        <dbReference type="EMBL" id="KAF6230448.1"/>
    </source>
</evidence>
<evidence type="ECO:0000256" key="1">
    <source>
        <dbReference type="ARBA" id="ARBA00001971"/>
    </source>
</evidence>
<evidence type="ECO:0000256" key="3">
    <source>
        <dbReference type="ARBA" id="ARBA00022617"/>
    </source>
</evidence>
<evidence type="ECO:0008006" key="10">
    <source>
        <dbReference type="Google" id="ProtNLM"/>
    </source>
</evidence>
<dbReference type="GO" id="GO:0020037">
    <property type="term" value="F:heme binding"/>
    <property type="evidence" value="ECO:0007669"/>
    <property type="project" value="InterPro"/>
</dbReference>
<name>A0A8H6FL03_9LECA</name>
<dbReference type="InterPro" id="IPR001128">
    <property type="entry name" value="Cyt_P450"/>
</dbReference>
<sequence length="507" mass="57184">MGGGDSLNPVGILKTLTTAAGWILTVSVAVIVARLVLSAIYNVYFHPLRNFPGPTFAAATPLPFVWRLLNGRMVHWNMMLHAKYGVVVRVHPDELSFIGSSAWQDIYTARPQLPKPTFGVLETPGGVPSIGTIPDAETHGRQRKIISHAFSDRALLSQEYILQKYSDLLIDRLRDQPNLQDGSLDICSWYNFVTFDVLGDLCFAESFHCLETAENHPWVASVFMGVKAAQLFTVFHHFPPMSTIVKFCLPQWVHDEAQKSFTFTRERVDRRIASKSDRPDFMKHILQNNYPGGLSRDDIDSTTTLLVLAGSETSATTLTSATYFALKNPTVMQRLVREIRETFKSQRDITVAAVSNLPYVHAVIQEALRMHPTGPISVPRQVDRPDVEVCGMAVPKGVRVGIPQKTAFRSPSNFVDPDTYIPERWLEGADPRFAQDDKAVFEPFMVGPRNCIGKTLAWVEMKMVLAKVLWNFDLELSEKMTGRDWSDQKVYLLNEKTPMYVKMRPRL</sequence>
<proteinExistence type="inferred from homology"/>
<evidence type="ECO:0000256" key="4">
    <source>
        <dbReference type="ARBA" id="ARBA00022723"/>
    </source>
</evidence>
<keyword evidence="7" id="KW-0472">Membrane</keyword>
<dbReference type="AlphaFoldDB" id="A0A8H6FL03"/>
<dbReference type="EMBL" id="JACCJB010000002">
    <property type="protein sequence ID" value="KAF6230448.1"/>
    <property type="molecule type" value="Genomic_DNA"/>
</dbReference>
<dbReference type="GeneID" id="59333197"/>
<feature type="transmembrane region" description="Helical" evidence="7">
    <location>
        <begin position="20"/>
        <end position="44"/>
    </location>
</feature>
<gene>
    <name evidence="8" type="ORF">HO133_004791</name>
</gene>
<dbReference type="InterPro" id="IPR036396">
    <property type="entry name" value="Cyt_P450_sf"/>
</dbReference>
<evidence type="ECO:0000256" key="5">
    <source>
        <dbReference type="ARBA" id="ARBA00023004"/>
    </source>
</evidence>
<evidence type="ECO:0000313" key="9">
    <source>
        <dbReference type="Proteomes" id="UP000593566"/>
    </source>
</evidence>
<dbReference type="InterPro" id="IPR002401">
    <property type="entry name" value="Cyt_P450_E_grp-I"/>
</dbReference>
<dbReference type="Proteomes" id="UP000593566">
    <property type="component" value="Unassembled WGS sequence"/>
</dbReference>
<evidence type="ECO:0000256" key="6">
    <source>
        <dbReference type="PIRSR" id="PIRSR602401-1"/>
    </source>
</evidence>
<evidence type="ECO:0000256" key="2">
    <source>
        <dbReference type="ARBA" id="ARBA00010617"/>
    </source>
</evidence>